<feature type="compositionally biased region" description="Low complexity" evidence="1">
    <location>
        <begin position="61"/>
        <end position="72"/>
    </location>
</feature>
<evidence type="ECO:0000256" key="1">
    <source>
        <dbReference type="SAM" id="MobiDB-lite"/>
    </source>
</evidence>
<feature type="compositionally biased region" description="Polar residues" evidence="1">
    <location>
        <begin position="73"/>
        <end position="84"/>
    </location>
</feature>
<feature type="non-terminal residue" evidence="2">
    <location>
        <position position="1"/>
    </location>
</feature>
<feature type="region of interest" description="Disordered" evidence="1">
    <location>
        <begin position="57"/>
        <end position="84"/>
    </location>
</feature>
<protein>
    <submittedName>
        <fullName evidence="2">Uncharacterized protein</fullName>
    </submittedName>
</protein>
<gene>
    <name evidence="2" type="primary">ORF26323</name>
</gene>
<evidence type="ECO:0000313" key="2">
    <source>
        <dbReference type="EMBL" id="CEK55903.1"/>
    </source>
</evidence>
<organism evidence="2">
    <name type="scientific">Arion vulgaris</name>
    <dbReference type="NCBI Taxonomy" id="1028688"/>
    <lineage>
        <taxon>Eukaryota</taxon>
        <taxon>Metazoa</taxon>
        <taxon>Spiralia</taxon>
        <taxon>Lophotrochozoa</taxon>
        <taxon>Mollusca</taxon>
        <taxon>Gastropoda</taxon>
        <taxon>Heterobranchia</taxon>
        <taxon>Euthyneura</taxon>
        <taxon>Panpulmonata</taxon>
        <taxon>Eupulmonata</taxon>
        <taxon>Stylommatophora</taxon>
        <taxon>Helicina</taxon>
        <taxon>Arionoidea</taxon>
        <taxon>Arionidae</taxon>
        <taxon>Arion</taxon>
    </lineage>
</organism>
<sequence length="118" mass="13155">ITTSPSSRFSKTFLKHHISHDQNVKTTNPQSDTVNHHLATTVVSPSIEQLNLNYLKSLHNSSTPSSGVSHSSNFTDTQKRQSYVNKHLLQDTHLQKLNKEPLQSSNSFLTTDSIQATS</sequence>
<feature type="compositionally biased region" description="Polar residues" evidence="1">
    <location>
        <begin position="101"/>
        <end position="118"/>
    </location>
</feature>
<proteinExistence type="predicted"/>
<name>A0A0B6YI56_9EUPU</name>
<feature type="region of interest" description="Disordered" evidence="1">
    <location>
        <begin position="96"/>
        <end position="118"/>
    </location>
</feature>
<dbReference type="EMBL" id="HACG01009038">
    <property type="protein sequence ID" value="CEK55903.1"/>
    <property type="molecule type" value="Transcribed_RNA"/>
</dbReference>
<dbReference type="AlphaFoldDB" id="A0A0B6YI56"/>
<accession>A0A0B6YI56</accession>
<reference evidence="2" key="1">
    <citation type="submission" date="2014-12" db="EMBL/GenBank/DDBJ databases">
        <title>Insight into the proteome of Arion vulgaris.</title>
        <authorList>
            <person name="Aradska J."/>
            <person name="Bulat T."/>
            <person name="Smidak R."/>
            <person name="Sarate P."/>
            <person name="Gangsoo J."/>
            <person name="Sialana F."/>
            <person name="Bilban M."/>
            <person name="Lubec G."/>
        </authorList>
    </citation>
    <scope>NUCLEOTIDE SEQUENCE</scope>
    <source>
        <tissue evidence="2">Skin</tissue>
    </source>
</reference>
<feature type="non-terminal residue" evidence="2">
    <location>
        <position position="118"/>
    </location>
</feature>